<dbReference type="EMBL" id="LR743504">
    <property type="protein sequence ID" value="CAA2100970.1"/>
    <property type="molecule type" value="Genomic_DNA"/>
</dbReference>
<organism evidence="1">
    <name type="scientific">Methylobacterium bullatum</name>
    <dbReference type="NCBI Taxonomy" id="570505"/>
    <lineage>
        <taxon>Bacteria</taxon>
        <taxon>Pseudomonadati</taxon>
        <taxon>Pseudomonadota</taxon>
        <taxon>Alphaproteobacteria</taxon>
        <taxon>Hyphomicrobiales</taxon>
        <taxon>Methylobacteriaceae</taxon>
        <taxon>Methylobacterium</taxon>
    </lineage>
</organism>
<reference evidence="1" key="1">
    <citation type="submission" date="2019-12" db="EMBL/GenBank/DDBJ databases">
        <authorList>
            <person name="Cremers G."/>
        </authorList>
    </citation>
    <scope>NUCLEOTIDE SEQUENCE</scope>
    <source>
        <strain evidence="1">Mbul1</strain>
    </source>
</reference>
<evidence type="ECO:0000313" key="1">
    <source>
        <dbReference type="EMBL" id="CAA2100970.1"/>
    </source>
</evidence>
<proteinExistence type="predicted"/>
<gene>
    <name evidence="1" type="ORF">MBUL_00940</name>
</gene>
<name>A0A679J409_9HYPH</name>
<sequence length="32" mass="3530">MSARTAFGRFFALSASTDQARRLFVPIRVVSA</sequence>
<protein>
    <submittedName>
        <fullName evidence="1">Uncharacterized protein</fullName>
    </submittedName>
</protein>
<dbReference type="AlphaFoldDB" id="A0A679J409"/>
<accession>A0A679J409</accession>